<dbReference type="OrthoDB" id="1947780at2"/>
<organism evidence="1 2">
    <name type="scientific">Paenibacillus paeoniae</name>
    <dbReference type="NCBI Taxonomy" id="2292705"/>
    <lineage>
        <taxon>Bacteria</taxon>
        <taxon>Bacillati</taxon>
        <taxon>Bacillota</taxon>
        <taxon>Bacilli</taxon>
        <taxon>Bacillales</taxon>
        <taxon>Paenibacillaceae</taxon>
        <taxon>Paenibacillus</taxon>
    </lineage>
</organism>
<dbReference type="SUPFAM" id="SSF117074">
    <property type="entry name" value="Hypothetical protein PA1324"/>
    <property type="match status" value="1"/>
</dbReference>
<comment type="caution">
    <text evidence="1">The sequence shown here is derived from an EMBL/GenBank/DDBJ whole genome shotgun (WGS) entry which is preliminary data.</text>
</comment>
<dbReference type="GO" id="GO:0004180">
    <property type="term" value="F:carboxypeptidase activity"/>
    <property type="evidence" value="ECO:0007669"/>
    <property type="project" value="UniProtKB-KW"/>
</dbReference>
<dbReference type="Proteomes" id="UP000261905">
    <property type="component" value="Unassembled WGS sequence"/>
</dbReference>
<name>A0A371P0Y5_9BACL</name>
<gene>
    <name evidence="1" type="ORF">DX130_24250</name>
</gene>
<sequence>MRLKVRTLAGMLATLLLLGVIVYRELPSLLYHTGYYQALLQWFPNDENARPAMNRLAMDMIQNLEGGETDYIFIRSSGGASSSGPSSSKRLAFEQRTAAIDKLEKLLTQYGHTQQTSNVAYRLALTHFWSGNWNRAEQLLREIDSRGDEGWFSSDELEKYLAILESRHHRAGEEASLEGVVRIGDKVVPNAFVYVQRADLTTYYSPPLTYYPATITDENGQYRFYNLEPGDYQIGVGVRKEQISGYYMTELEAEKTVVGGAATAVQNVQFVPQVIAISPARKEIIQGDELRLQWQPYEGAAYYMLNISSIHRDRIGKYSGATTTSISEDRFTGYEAVFSIRELNRDNNMIGKSYGQNREVTLNTAGLLGMLYPGGEFAWSVDAYDEHDRKLSSSAGYFLHEDAVTPIFRVAEADIQKGDRLVMEARYEEAIEAYKREGDNDHALRILARLADQGIGAEDGDQREALSYMERIQDPWDSDHTFMDWLRERISKQK</sequence>
<dbReference type="Gene3D" id="2.60.40.10">
    <property type="entry name" value="Immunoglobulins"/>
    <property type="match status" value="1"/>
</dbReference>
<keyword evidence="1" id="KW-0121">Carboxypeptidase</keyword>
<dbReference type="AlphaFoldDB" id="A0A371P0Y5"/>
<dbReference type="RefSeq" id="WP_116049768.1">
    <property type="nucleotide sequence ID" value="NZ_QUBQ01000007.1"/>
</dbReference>
<reference evidence="1 2" key="1">
    <citation type="submission" date="2018-08" db="EMBL/GenBank/DDBJ databases">
        <title>Paenibacillus sp. M4BSY-1, whole genome shotgun sequence.</title>
        <authorList>
            <person name="Tuo L."/>
        </authorList>
    </citation>
    <scope>NUCLEOTIDE SEQUENCE [LARGE SCALE GENOMIC DNA]</scope>
    <source>
        <strain evidence="1 2">M4BSY-1</strain>
    </source>
</reference>
<proteinExistence type="predicted"/>
<dbReference type="InterPro" id="IPR013783">
    <property type="entry name" value="Ig-like_fold"/>
</dbReference>
<keyword evidence="1" id="KW-0645">Protease</keyword>
<keyword evidence="2" id="KW-1185">Reference proteome</keyword>
<evidence type="ECO:0000313" key="2">
    <source>
        <dbReference type="Proteomes" id="UP000261905"/>
    </source>
</evidence>
<dbReference type="EMBL" id="QUBQ01000007">
    <property type="protein sequence ID" value="REK69612.1"/>
    <property type="molecule type" value="Genomic_DNA"/>
</dbReference>
<keyword evidence="1" id="KW-0378">Hydrolase</keyword>
<protein>
    <submittedName>
        <fullName evidence="1">Carboxypeptidase regulatory-like domain-containing protein</fullName>
    </submittedName>
</protein>
<evidence type="ECO:0000313" key="1">
    <source>
        <dbReference type="EMBL" id="REK69612.1"/>
    </source>
</evidence>
<accession>A0A371P0Y5</accession>